<dbReference type="InterPro" id="IPR009818">
    <property type="entry name" value="PAM2_motif"/>
</dbReference>
<dbReference type="InterPro" id="IPR053242">
    <property type="entry name" value="PAM2-like_domain"/>
</dbReference>
<gene>
    <name evidence="3" type="primary">gb17599</name>
    <name evidence="3" type="ORF">PR202_gb17599</name>
</gene>
<organism evidence="3 4">
    <name type="scientific">Eleusine coracana subsp. coracana</name>
    <dbReference type="NCBI Taxonomy" id="191504"/>
    <lineage>
        <taxon>Eukaryota</taxon>
        <taxon>Viridiplantae</taxon>
        <taxon>Streptophyta</taxon>
        <taxon>Embryophyta</taxon>
        <taxon>Tracheophyta</taxon>
        <taxon>Spermatophyta</taxon>
        <taxon>Magnoliopsida</taxon>
        <taxon>Liliopsida</taxon>
        <taxon>Poales</taxon>
        <taxon>Poaceae</taxon>
        <taxon>PACMAD clade</taxon>
        <taxon>Chloridoideae</taxon>
        <taxon>Cynodonteae</taxon>
        <taxon>Eleusininae</taxon>
        <taxon>Eleusine</taxon>
    </lineage>
</organism>
<evidence type="ECO:0000313" key="4">
    <source>
        <dbReference type="Proteomes" id="UP001054889"/>
    </source>
</evidence>
<dbReference type="InterPro" id="IPR013899">
    <property type="entry name" value="DUF1771"/>
</dbReference>
<dbReference type="Gene3D" id="3.30.1370.110">
    <property type="match status" value="1"/>
</dbReference>
<evidence type="ECO:0000256" key="1">
    <source>
        <dbReference type="SAM" id="MobiDB-lite"/>
    </source>
</evidence>
<reference evidence="3" key="2">
    <citation type="submission" date="2021-12" db="EMBL/GenBank/DDBJ databases">
        <title>Resequencing data analysis of finger millet.</title>
        <authorList>
            <person name="Hatakeyama M."/>
            <person name="Aluri S."/>
            <person name="Balachadran M.T."/>
            <person name="Sivarajan S.R."/>
            <person name="Poveda L."/>
            <person name="Shimizu-Inatsugi R."/>
            <person name="Schlapbach R."/>
            <person name="Sreeman S.M."/>
            <person name="Shimizu K.K."/>
        </authorList>
    </citation>
    <scope>NUCLEOTIDE SEQUENCE</scope>
</reference>
<dbReference type="SMART" id="SM00463">
    <property type="entry name" value="SMR"/>
    <property type="match status" value="1"/>
</dbReference>
<dbReference type="EMBL" id="BQKI01000081">
    <property type="protein sequence ID" value="GJN29376.1"/>
    <property type="molecule type" value="Genomic_DNA"/>
</dbReference>
<accession>A0AAV5F3A0</accession>
<evidence type="ECO:0000259" key="2">
    <source>
        <dbReference type="PROSITE" id="PS50828"/>
    </source>
</evidence>
<name>A0AAV5F3A0_ELECO</name>
<reference evidence="3" key="1">
    <citation type="journal article" date="2018" name="DNA Res.">
        <title>Multiple hybrid de novo genome assembly of finger millet, an orphan allotetraploid crop.</title>
        <authorList>
            <person name="Hatakeyama M."/>
            <person name="Aluri S."/>
            <person name="Balachadran M.T."/>
            <person name="Sivarajan S.R."/>
            <person name="Patrignani A."/>
            <person name="Gruter S."/>
            <person name="Poveda L."/>
            <person name="Shimizu-Inatsugi R."/>
            <person name="Baeten J."/>
            <person name="Francoijs K.J."/>
            <person name="Nataraja K.N."/>
            <person name="Reddy Y.A.N."/>
            <person name="Phadnis S."/>
            <person name="Ravikumar R.L."/>
            <person name="Schlapbach R."/>
            <person name="Sreeman S.M."/>
            <person name="Shimizu K.K."/>
        </authorList>
    </citation>
    <scope>NUCLEOTIDE SEQUENCE</scope>
</reference>
<dbReference type="InterPro" id="IPR041806">
    <property type="entry name" value="CID5/6/7_CUE"/>
</dbReference>
<dbReference type="PANTHER" id="PTHR46651">
    <property type="entry name" value="POLYADENYLATE-BINDING PROTEIN-INTERACTING PROTEIN 7"/>
    <property type="match status" value="1"/>
</dbReference>
<feature type="domain" description="Smr" evidence="2">
    <location>
        <begin position="465"/>
        <end position="545"/>
    </location>
</feature>
<dbReference type="PROSITE" id="PS50828">
    <property type="entry name" value="SMR"/>
    <property type="match status" value="1"/>
</dbReference>
<dbReference type="InterPro" id="IPR002625">
    <property type="entry name" value="Smr_dom"/>
</dbReference>
<dbReference type="SMART" id="SM01162">
    <property type="entry name" value="DUF1771"/>
    <property type="match status" value="1"/>
</dbReference>
<proteinExistence type="predicted"/>
<dbReference type="InterPro" id="IPR036063">
    <property type="entry name" value="Smr_dom_sf"/>
</dbReference>
<dbReference type="CDD" id="cd14371">
    <property type="entry name" value="CUE_CID7_like"/>
    <property type="match status" value="1"/>
</dbReference>
<dbReference type="Pfam" id="PF08590">
    <property type="entry name" value="DUF1771"/>
    <property type="match status" value="1"/>
</dbReference>
<comment type="caution">
    <text evidence="3">The sequence shown here is derived from an EMBL/GenBank/DDBJ whole genome shotgun (WGS) entry which is preliminary data.</text>
</comment>
<feature type="region of interest" description="Disordered" evidence="1">
    <location>
        <begin position="48"/>
        <end position="78"/>
    </location>
</feature>
<sequence length="545" mass="58873">MSSLNKVVPNSGDACSVLPSKVTALNPNAAEFVPSFVRSSFGSSTVQDVTKSDFRGSSGKTILDRSESSKSNNSDDEAHQFWRKQLPDDIIPDFSFEKVEQGPEELSLAGLSLNAAPFYGTTSSRLSRELPSPGTKGLELETNLLYEDNNSQATFSALGSSNWEQSYMGFASGNQDLQYDSESAAAFPDNFTGEYAAASDGTVDPLEYLASQFPGFSVESLAELYYANGCDFNHTIEILTQLEMQVDAAPNHALNLTQSAPNFSTGDFPALPTAEDNNGFNKGNADVLSIFNGRSSSTLSSGAGDFVSAVRKLASQNSGHLKFKKAPEYGNGVSALSAPKQYSSSTKQSSGNKFQSVGSARAATPWLETGDAVGNIRLISSFWLSPLNYFCALSHMACTDACAYEYFFHLLARQAYLVGNKALAKELSMKGQAYNAQMKAAHEKAREAIYRQRNPASQRGSDRLIDLHGLHVNEAIHILRVELAALKSAARATGERMQVMVCVGTGHHTKGSRTARLPIAVEQFLLDEGLNYTQPQPGLLRVVVY</sequence>
<evidence type="ECO:0000313" key="3">
    <source>
        <dbReference type="EMBL" id="GJN29376.1"/>
    </source>
</evidence>
<dbReference type="AlphaFoldDB" id="A0AAV5F3A0"/>
<dbReference type="PANTHER" id="PTHR46651:SF1">
    <property type="entry name" value="SMALL MUTS RELATED FAMILY PROTEIN"/>
    <property type="match status" value="1"/>
</dbReference>
<dbReference type="SUPFAM" id="SSF160443">
    <property type="entry name" value="SMR domain-like"/>
    <property type="match status" value="1"/>
</dbReference>
<dbReference type="Pfam" id="PF07145">
    <property type="entry name" value="PAM2"/>
    <property type="match status" value="1"/>
</dbReference>
<keyword evidence="4" id="KW-1185">Reference proteome</keyword>
<protein>
    <recommendedName>
        <fullName evidence="2">Smr domain-containing protein</fullName>
    </recommendedName>
</protein>
<dbReference type="Proteomes" id="UP001054889">
    <property type="component" value="Unassembled WGS sequence"/>
</dbReference>